<accession>A0A1I2PE34</accession>
<sequence>MKGVSCGFRPIFSDEEFLAILQMKSDALSATGQAPVTRDWVDCLLVETRAFMDLGESLTVQRLALWTINALTLMEMKYKNQG</sequence>
<evidence type="ECO:0000313" key="2">
    <source>
        <dbReference type="Proteomes" id="UP000199065"/>
    </source>
</evidence>
<reference evidence="1 2" key="1">
    <citation type="submission" date="2016-10" db="EMBL/GenBank/DDBJ databases">
        <authorList>
            <person name="de Groot N.N."/>
        </authorList>
    </citation>
    <scope>NUCLEOTIDE SEQUENCE [LARGE SCALE GENOMIC DNA]</scope>
    <source>
        <strain>J11</strain>
        <strain evidence="2">PG 39</strain>
    </source>
</reference>
<name>A0A1I2PE34_9CORY</name>
<protein>
    <submittedName>
        <fullName evidence="1">Uncharacterized protein</fullName>
    </submittedName>
</protein>
<organism evidence="1 2">
    <name type="scientific">Corynebacterium spheniscorum</name>
    <dbReference type="NCBI Taxonomy" id="185761"/>
    <lineage>
        <taxon>Bacteria</taxon>
        <taxon>Bacillati</taxon>
        <taxon>Actinomycetota</taxon>
        <taxon>Actinomycetes</taxon>
        <taxon>Mycobacteriales</taxon>
        <taxon>Corynebacteriaceae</taxon>
        <taxon>Corynebacterium</taxon>
    </lineage>
</organism>
<dbReference type="EMBL" id="FOPJ01000001">
    <property type="protein sequence ID" value="SFG14344.1"/>
    <property type="molecule type" value="Genomic_DNA"/>
</dbReference>
<dbReference type="Proteomes" id="UP000199065">
    <property type="component" value="Unassembled WGS sequence"/>
</dbReference>
<dbReference type="AlphaFoldDB" id="A0A1I2PE34"/>
<gene>
    <name evidence="1" type="ORF">SAMN05660282_00001</name>
</gene>
<evidence type="ECO:0000313" key="1">
    <source>
        <dbReference type="EMBL" id="SFG14344.1"/>
    </source>
</evidence>
<proteinExistence type="predicted"/>
<keyword evidence="2" id="KW-1185">Reference proteome</keyword>